<comment type="caution">
    <text evidence="5">The sequence shown here is derived from an EMBL/GenBank/DDBJ whole genome shotgun (WGS) entry which is preliminary data.</text>
</comment>
<dbReference type="SUPFAM" id="SSF48452">
    <property type="entry name" value="TPR-like"/>
    <property type="match status" value="1"/>
</dbReference>
<dbReference type="OrthoDB" id="1490998at2"/>
<evidence type="ECO:0000256" key="1">
    <source>
        <dbReference type="ARBA" id="ARBA00010062"/>
    </source>
</evidence>
<feature type="domain" description="Leucine-binding protein" evidence="4">
    <location>
        <begin position="256"/>
        <end position="527"/>
    </location>
</feature>
<dbReference type="InterPro" id="IPR011990">
    <property type="entry name" value="TPR-like_helical_dom_sf"/>
</dbReference>
<organism evidence="5 6">
    <name type="scientific">Pseudochryseolinea flava</name>
    <dbReference type="NCBI Taxonomy" id="2059302"/>
    <lineage>
        <taxon>Bacteria</taxon>
        <taxon>Pseudomonadati</taxon>
        <taxon>Bacteroidota</taxon>
        <taxon>Cytophagia</taxon>
        <taxon>Cytophagales</taxon>
        <taxon>Fulvivirgaceae</taxon>
        <taxon>Pseudochryseolinea</taxon>
    </lineage>
</organism>
<dbReference type="Proteomes" id="UP000251889">
    <property type="component" value="Unassembled WGS sequence"/>
</dbReference>
<evidence type="ECO:0000313" key="5">
    <source>
        <dbReference type="EMBL" id="RAW00731.1"/>
    </source>
</evidence>
<comment type="similarity">
    <text evidence="1">Belongs to the leucine-binding protein family.</text>
</comment>
<reference evidence="5 6" key="1">
    <citation type="submission" date="2018-06" db="EMBL/GenBank/DDBJ databases">
        <title>Chryseolinea flavus sp. nov., a member of the phylum Bacteroidetes isolated from soil.</title>
        <authorList>
            <person name="Li Y."/>
            <person name="Wang J."/>
        </authorList>
    </citation>
    <scope>NUCLEOTIDE SEQUENCE [LARGE SCALE GENOMIC DNA]</scope>
    <source>
        <strain evidence="5 6">SDU1-6</strain>
    </source>
</reference>
<dbReference type="InterPro" id="IPR028082">
    <property type="entry name" value="Peripla_BP_I"/>
</dbReference>
<dbReference type="SUPFAM" id="SSF53822">
    <property type="entry name" value="Periplasmic binding protein-like I"/>
    <property type="match status" value="1"/>
</dbReference>
<evidence type="ECO:0000313" key="6">
    <source>
        <dbReference type="Proteomes" id="UP000251889"/>
    </source>
</evidence>
<evidence type="ECO:0000259" key="4">
    <source>
        <dbReference type="Pfam" id="PF13458"/>
    </source>
</evidence>
<name>A0A364Y1L4_9BACT</name>
<dbReference type="Gene3D" id="1.25.40.10">
    <property type="entry name" value="Tetratricopeptide repeat domain"/>
    <property type="match status" value="1"/>
</dbReference>
<accession>A0A364Y1L4</accession>
<feature type="signal peptide" evidence="3">
    <location>
        <begin position="1"/>
        <end position="34"/>
    </location>
</feature>
<feature type="chain" id="PRO_5017050407" description="Leucine-binding protein domain-containing protein" evidence="3">
    <location>
        <begin position="35"/>
        <end position="588"/>
    </location>
</feature>
<dbReference type="Pfam" id="PF13458">
    <property type="entry name" value="Peripla_BP_6"/>
    <property type="match status" value="1"/>
</dbReference>
<proteinExistence type="inferred from homology"/>
<keyword evidence="6" id="KW-1185">Reference proteome</keyword>
<evidence type="ECO:0000256" key="2">
    <source>
        <dbReference type="ARBA" id="ARBA00022729"/>
    </source>
</evidence>
<dbReference type="Gene3D" id="3.40.50.2300">
    <property type="match status" value="2"/>
</dbReference>
<keyword evidence="2 3" id="KW-0732">Signal</keyword>
<dbReference type="EMBL" id="QMFY01000006">
    <property type="protein sequence ID" value="RAW00731.1"/>
    <property type="molecule type" value="Genomic_DNA"/>
</dbReference>
<dbReference type="CDD" id="cd06268">
    <property type="entry name" value="PBP1_ABC_transporter_LIVBP-like"/>
    <property type="match status" value="1"/>
</dbReference>
<dbReference type="InterPro" id="IPR028081">
    <property type="entry name" value="Leu-bd"/>
</dbReference>
<protein>
    <recommendedName>
        <fullName evidence="4">Leucine-binding protein domain-containing protein</fullName>
    </recommendedName>
</protein>
<dbReference type="RefSeq" id="WP_112747532.1">
    <property type="nucleotide sequence ID" value="NZ_QMFY01000006.1"/>
</dbReference>
<sequence>MEKMILLCHASALRCVRFIIVLLALVLTCETATAQVVDYNKQYFAGKQFFREGKYNLAMETFKPLLIYDQRNQFSAYAGFYYALSAYNQKYPAVAKDMFNQVKSQHPTWDKINEVNFWLGKIHLEGKDYFQGLKSLEAIRDKDMEKDIMALKEKTLSAVGDAETLKRLHEAYPKDEAIAKSLAAILSKDLANLQSKAQLESLIRQFNLDKATYIPEAPKTFFKDTYSVAVMLPFMVNTLDPSPRRKPNQIVLDLYEGMRLAADTLAKQGVKISLRAYDTERSPEKIKTILTTDELKSADLLVGPFFQEENKLIQDFSQANQINVFNPLSNNSEINGLNPYGYLYQPSNETIGKRTGEFLANYKLKKRNCIVYYGTTKRDSIMAANFVQSATAKGLKIISSNKVTKEGVSKIMTTLASPTEFDEFKYPKQFTLKKDSLGSIFVASDDALIYAKVLSGVETRGDSVVVVGSENWLDQPAVDIEKFQTLGVILTSPNAAIETNRYYQAFFKKFVKTHGKLPNTYVRIGYEFMLFAGYQFRDGGVYFQDNLNKKSFFPGSLVQGYNFQLSRDNQYLSFVNFKRGKIAYVVKH</sequence>
<dbReference type="AlphaFoldDB" id="A0A364Y1L4"/>
<evidence type="ECO:0000256" key="3">
    <source>
        <dbReference type="SAM" id="SignalP"/>
    </source>
</evidence>
<gene>
    <name evidence="5" type="ORF">DQQ10_14220</name>
</gene>